<dbReference type="EMBL" id="CP042582">
    <property type="protein sequence ID" value="QEX23380.1"/>
    <property type="molecule type" value="Genomic_DNA"/>
</dbReference>
<sequence>MPEPLGPISESFSPGFTVKLTPFSTRRAPNLFSTPWNETRAGRPGLASDLVSASRDKIASDPATGCRSGGMKGSCSRVGYSAALGMCDWKSRATPLKTSLSAVVSVL</sequence>
<dbReference type="AlphaFoldDB" id="A0A5J6N4B4"/>
<organism evidence="1 2">
    <name type="scientific">Hypericibacter adhaerens</name>
    <dbReference type="NCBI Taxonomy" id="2602016"/>
    <lineage>
        <taxon>Bacteria</taxon>
        <taxon>Pseudomonadati</taxon>
        <taxon>Pseudomonadota</taxon>
        <taxon>Alphaproteobacteria</taxon>
        <taxon>Rhodospirillales</taxon>
        <taxon>Dongiaceae</taxon>
        <taxon>Hypericibacter</taxon>
    </lineage>
</organism>
<dbReference type="KEGG" id="hadh:FRZ61_33180"/>
<name>A0A5J6N4B4_9PROT</name>
<evidence type="ECO:0000313" key="1">
    <source>
        <dbReference type="EMBL" id="QEX23380.1"/>
    </source>
</evidence>
<proteinExistence type="predicted"/>
<accession>A0A5J6N4B4</accession>
<protein>
    <submittedName>
        <fullName evidence="1">Uncharacterized protein</fullName>
    </submittedName>
</protein>
<gene>
    <name evidence="1" type="ORF">FRZ61_33180</name>
</gene>
<keyword evidence="2" id="KW-1185">Reference proteome</keyword>
<reference evidence="1 2" key="1">
    <citation type="submission" date="2019-08" db="EMBL/GenBank/DDBJ databases">
        <title>Hyperibacter terrae gen. nov., sp. nov. and Hyperibacter viscosus sp. nov., two new members in the family Rhodospirillaceae isolated from the rhizosphere of Hypericum perforatum.</title>
        <authorList>
            <person name="Noviana Z."/>
        </authorList>
    </citation>
    <scope>NUCLEOTIDE SEQUENCE [LARGE SCALE GENOMIC DNA]</scope>
    <source>
        <strain evidence="1 2">R5959</strain>
    </source>
</reference>
<dbReference type="Proteomes" id="UP000325797">
    <property type="component" value="Chromosome"/>
</dbReference>
<evidence type="ECO:0000313" key="2">
    <source>
        <dbReference type="Proteomes" id="UP000325797"/>
    </source>
</evidence>